<feature type="region of interest" description="Disordered" evidence="1">
    <location>
        <begin position="1"/>
        <end position="21"/>
    </location>
</feature>
<evidence type="ECO:0000256" key="1">
    <source>
        <dbReference type="SAM" id="MobiDB-lite"/>
    </source>
</evidence>
<organism evidence="2 3">
    <name type="scientific">Tanacetum coccineum</name>
    <dbReference type="NCBI Taxonomy" id="301880"/>
    <lineage>
        <taxon>Eukaryota</taxon>
        <taxon>Viridiplantae</taxon>
        <taxon>Streptophyta</taxon>
        <taxon>Embryophyta</taxon>
        <taxon>Tracheophyta</taxon>
        <taxon>Spermatophyta</taxon>
        <taxon>Magnoliopsida</taxon>
        <taxon>eudicotyledons</taxon>
        <taxon>Gunneridae</taxon>
        <taxon>Pentapetalae</taxon>
        <taxon>asterids</taxon>
        <taxon>campanulids</taxon>
        <taxon>Asterales</taxon>
        <taxon>Asteraceae</taxon>
        <taxon>Asteroideae</taxon>
        <taxon>Anthemideae</taxon>
        <taxon>Anthemidinae</taxon>
        <taxon>Tanacetum</taxon>
    </lineage>
</organism>
<evidence type="ECO:0000313" key="2">
    <source>
        <dbReference type="EMBL" id="GJS83647.1"/>
    </source>
</evidence>
<keyword evidence="3" id="KW-1185">Reference proteome</keyword>
<name>A0ABQ4Z3A4_9ASTR</name>
<evidence type="ECO:0000313" key="3">
    <source>
        <dbReference type="Proteomes" id="UP001151760"/>
    </source>
</evidence>
<comment type="caution">
    <text evidence="2">The sequence shown here is derived from an EMBL/GenBank/DDBJ whole genome shotgun (WGS) entry which is preliminary data.</text>
</comment>
<reference evidence="2" key="1">
    <citation type="journal article" date="2022" name="Int. J. Mol. Sci.">
        <title>Draft Genome of Tanacetum Coccineum: Genomic Comparison of Closely Related Tanacetum-Family Plants.</title>
        <authorList>
            <person name="Yamashiro T."/>
            <person name="Shiraishi A."/>
            <person name="Nakayama K."/>
            <person name="Satake H."/>
        </authorList>
    </citation>
    <scope>NUCLEOTIDE SEQUENCE</scope>
</reference>
<feature type="compositionally biased region" description="Low complexity" evidence="1">
    <location>
        <begin position="1"/>
        <end position="18"/>
    </location>
</feature>
<accession>A0ABQ4Z3A4</accession>
<dbReference type="EMBL" id="BQNB010010917">
    <property type="protein sequence ID" value="GJS83647.1"/>
    <property type="molecule type" value="Genomic_DNA"/>
</dbReference>
<protein>
    <submittedName>
        <fullName evidence="2">Uncharacterized protein</fullName>
    </submittedName>
</protein>
<reference evidence="2" key="2">
    <citation type="submission" date="2022-01" db="EMBL/GenBank/DDBJ databases">
        <authorList>
            <person name="Yamashiro T."/>
            <person name="Shiraishi A."/>
            <person name="Satake H."/>
            <person name="Nakayama K."/>
        </authorList>
    </citation>
    <scope>NUCLEOTIDE SEQUENCE</scope>
</reference>
<dbReference type="Proteomes" id="UP001151760">
    <property type="component" value="Unassembled WGS sequence"/>
</dbReference>
<gene>
    <name evidence="2" type="ORF">Tco_0750188</name>
</gene>
<proteinExistence type="predicted"/>
<sequence length="83" mass="8765">MSSSSSLSSSSSSSSSSSGDDNNIIQVQVYKFGIKADGSGIGSEMKMLYLLRIGPCAVNPIRAVTHRRKVVPAKLSGRALQVY</sequence>